<dbReference type="NCBIfam" id="TIGR01853">
    <property type="entry name" value="lipid_A_lpxD"/>
    <property type="match status" value="1"/>
</dbReference>
<dbReference type="InterPro" id="IPR007691">
    <property type="entry name" value="LpxD"/>
</dbReference>
<dbReference type="SUPFAM" id="SSF51161">
    <property type="entry name" value="Trimeric LpxA-like enzymes"/>
    <property type="match status" value="1"/>
</dbReference>
<dbReference type="Gene3D" id="2.160.10.10">
    <property type="entry name" value="Hexapeptide repeat proteins"/>
    <property type="match status" value="1"/>
</dbReference>
<evidence type="ECO:0000256" key="1">
    <source>
        <dbReference type="ARBA" id="ARBA00022516"/>
    </source>
</evidence>
<dbReference type="Pfam" id="PF04613">
    <property type="entry name" value="LpxD"/>
    <property type="match status" value="1"/>
</dbReference>
<dbReference type="AlphaFoldDB" id="A0A1H6GQT7"/>
<evidence type="ECO:0000256" key="2">
    <source>
        <dbReference type="ARBA" id="ARBA00022556"/>
    </source>
</evidence>
<evidence type="ECO:0000313" key="10">
    <source>
        <dbReference type="Proteomes" id="UP000182983"/>
    </source>
</evidence>
<organism evidence="9 10">
    <name type="scientific">Magnetospirillum fulvum</name>
    <name type="common">Rhodospirillum fulvum</name>
    <dbReference type="NCBI Taxonomy" id="1082"/>
    <lineage>
        <taxon>Bacteria</taxon>
        <taxon>Pseudomonadati</taxon>
        <taxon>Pseudomonadota</taxon>
        <taxon>Alphaproteobacteria</taxon>
        <taxon>Rhodospirillales</taxon>
        <taxon>Rhodospirillaceae</taxon>
        <taxon>Magnetospirillum</taxon>
    </lineage>
</organism>
<dbReference type="NCBIfam" id="NF002060">
    <property type="entry name" value="PRK00892.1"/>
    <property type="match status" value="1"/>
</dbReference>
<dbReference type="GO" id="GO:0016020">
    <property type="term" value="C:membrane"/>
    <property type="evidence" value="ECO:0007669"/>
    <property type="project" value="GOC"/>
</dbReference>
<dbReference type="RefSeq" id="WP_074764333.1">
    <property type="nucleotide sequence ID" value="NZ_FNWO01000001.1"/>
</dbReference>
<dbReference type="OrthoDB" id="9784739at2"/>
<keyword evidence="2 7" id="KW-0441">Lipid A biosynthesis</keyword>
<evidence type="ECO:0000259" key="8">
    <source>
        <dbReference type="Pfam" id="PF04613"/>
    </source>
</evidence>
<evidence type="ECO:0000313" key="9">
    <source>
        <dbReference type="EMBL" id="SEH24578.1"/>
    </source>
</evidence>
<keyword evidence="3 7" id="KW-0808">Transferase</keyword>
<proteinExistence type="inferred from homology"/>
<dbReference type="EC" id="2.3.1.191" evidence="7"/>
<protein>
    <recommendedName>
        <fullName evidence="7">UDP-3-O-acylglucosamine N-acyltransferase</fullName>
        <ecNumber evidence="7">2.3.1.191</ecNumber>
    </recommendedName>
</protein>
<comment type="pathway">
    <text evidence="7">Bacterial outer membrane biogenesis; LPS lipid A biosynthesis.</text>
</comment>
<dbReference type="InterPro" id="IPR020573">
    <property type="entry name" value="UDP_GlcNAc_AcTrfase_non-rep"/>
</dbReference>
<comment type="similarity">
    <text evidence="7">Belongs to the transferase hexapeptide repeat family. LpxD subfamily.</text>
</comment>
<dbReference type="GO" id="GO:0103118">
    <property type="term" value="F:UDP-3-O-[(3R)-3-hydroxyacyl]-glucosamine N-acyltransferase activity"/>
    <property type="evidence" value="ECO:0007669"/>
    <property type="project" value="UniProtKB-EC"/>
</dbReference>
<keyword evidence="1 7" id="KW-0444">Lipid biosynthesis</keyword>
<dbReference type="InterPro" id="IPR011004">
    <property type="entry name" value="Trimer_LpxA-like_sf"/>
</dbReference>
<reference evidence="10" key="1">
    <citation type="submission" date="2016-10" db="EMBL/GenBank/DDBJ databases">
        <authorList>
            <person name="Varghese N."/>
            <person name="Submissions S."/>
        </authorList>
    </citation>
    <scope>NUCLEOTIDE SEQUENCE [LARGE SCALE GENOMIC DNA]</scope>
    <source>
        <strain evidence="10">DSM 13234</strain>
    </source>
</reference>
<keyword evidence="10" id="KW-1185">Reference proteome</keyword>
<dbReference type="Proteomes" id="UP000182983">
    <property type="component" value="Unassembled WGS sequence"/>
</dbReference>
<dbReference type="PANTHER" id="PTHR43378">
    <property type="entry name" value="UDP-3-O-ACYLGLUCOSAMINE N-ACYLTRANSFERASE"/>
    <property type="match status" value="1"/>
</dbReference>
<dbReference type="UniPathway" id="UPA00973"/>
<accession>A0A1H6GQT7</accession>
<comment type="subunit">
    <text evidence="7">Homotrimer.</text>
</comment>
<dbReference type="Pfam" id="PF00132">
    <property type="entry name" value="Hexapep"/>
    <property type="match status" value="2"/>
</dbReference>
<feature type="domain" description="UDP-3-O-[3-hydroxymyristoyl] glucosamine N-acyltransferase non-repeat region" evidence="8">
    <location>
        <begin position="38"/>
        <end position="101"/>
    </location>
</feature>
<dbReference type="GO" id="GO:0009245">
    <property type="term" value="P:lipid A biosynthetic process"/>
    <property type="evidence" value="ECO:0007669"/>
    <property type="project" value="UniProtKB-UniRule"/>
</dbReference>
<dbReference type="Gene3D" id="3.40.1390.10">
    <property type="entry name" value="MurE/MurF, N-terminal domain"/>
    <property type="match status" value="1"/>
</dbReference>
<evidence type="ECO:0000256" key="7">
    <source>
        <dbReference type="HAMAP-Rule" id="MF_00523"/>
    </source>
</evidence>
<evidence type="ECO:0000256" key="4">
    <source>
        <dbReference type="ARBA" id="ARBA00022737"/>
    </source>
</evidence>
<comment type="catalytic activity">
    <reaction evidence="7">
        <text>a UDP-3-O-[(3R)-3-hydroxyacyl]-alpha-D-glucosamine + a (3R)-hydroxyacyl-[ACP] = a UDP-2-N,3-O-bis[(3R)-3-hydroxyacyl]-alpha-D-glucosamine + holo-[ACP] + H(+)</text>
        <dbReference type="Rhea" id="RHEA:53836"/>
        <dbReference type="Rhea" id="RHEA-COMP:9685"/>
        <dbReference type="Rhea" id="RHEA-COMP:9945"/>
        <dbReference type="ChEBI" id="CHEBI:15378"/>
        <dbReference type="ChEBI" id="CHEBI:64479"/>
        <dbReference type="ChEBI" id="CHEBI:78827"/>
        <dbReference type="ChEBI" id="CHEBI:137740"/>
        <dbReference type="ChEBI" id="CHEBI:137748"/>
        <dbReference type="EC" id="2.3.1.191"/>
    </reaction>
</comment>
<dbReference type="EMBL" id="FNWO01000001">
    <property type="protein sequence ID" value="SEH24578.1"/>
    <property type="molecule type" value="Genomic_DNA"/>
</dbReference>
<gene>
    <name evidence="7" type="primary">lpxD</name>
    <name evidence="9" type="ORF">SAMN04244559_00019</name>
</gene>
<dbReference type="HAMAP" id="MF_00523">
    <property type="entry name" value="LpxD"/>
    <property type="match status" value="1"/>
</dbReference>
<sequence length="339" mass="34860">MADSRFFTVAGPFALEALAGISGATRRDESDPSALFVDVASLDSAGPQHVSFLDNRKYLDAFQASRAGLCVVAPAMAEKAPKGMALLLSDDPYRAYARIAQAFYPVLPPEPWQAPTAWVDPSASVGEGCRIEPGAVVGARAEIGRRCRIAANAVVGDGVVIGDDCTIGAGATLSHAVLGHRVVIYPGARIGQDGFGFAMGPQGHLKVPQLGRVVIGNGVEIGANTTIDRGAGPDTVIGDGCMIDNLVQIGHNVHLGRGCVLVSQVGVSGSTHLGDFVAAGGQAGLTGHLHIGSGARIAAQSGVMRDIAPGETVGGSPAVAMADWLRTSALLSRMIRRKR</sequence>
<feature type="active site" description="Proton acceptor" evidence="7">
    <location>
        <position position="251"/>
    </location>
</feature>
<keyword evidence="5 7" id="KW-0443">Lipid metabolism</keyword>
<keyword evidence="6 7" id="KW-0012">Acyltransferase</keyword>
<dbReference type="PANTHER" id="PTHR43378:SF2">
    <property type="entry name" value="UDP-3-O-ACYLGLUCOSAMINE N-ACYLTRANSFERASE 1, MITOCHONDRIAL-RELATED"/>
    <property type="match status" value="1"/>
</dbReference>
<dbReference type="CDD" id="cd03352">
    <property type="entry name" value="LbH_LpxD"/>
    <property type="match status" value="1"/>
</dbReference>
<comment type="function">
    <text evidence="7">Catalyzes the N-acylation of UDP-3-O-acylglucosamine using 3-hydroxyacyl-ACP as the acyl donor. Is involved in the biosynthesis of lipid A, a phosphorylated glycolipid that anchors the lipopolysaccharide to the outer membrane of the cell.</text>
</comment>
<evidence type="ECO:0000256" key="6">
    <source>
        <dbReference type="ARBA" id="ARBA00023315"/>
    </source>
</evidence>
<keyword evidence="4 7" id="KW-0677">Repeat</keyword>
<name>A0A1H6GQT7_MAGFU</name>
<evidence type="ECO:0000256" key="5">
    <source>
        <dbReference type="ARBA" id="ARBA00023098"/>
    </source>
</evidence>
<dbReference type="GO" id="GO:0016410">
    <property type="term" value="F:N-acyltransferase activity"/>
    <property type="evidence" value="ECO:0007669"/>
    <property type="project" value="InterPro"/>
</dbReference>
<dbReference type="InterPro" id="IPR001451">
    <property type="entry name" value="Hexapep"/>
</dbReference>
<evidence type="ECO:0000256" key="3">
    <source>
        <dbReference type="ARBA" id="ARBA00022679"/>
    </source>
</evidence>